<dbReference type="InterPro" id="IPR000182">
    <property type="entry name" value="GNAT_dom"/>
</dbReference>
<gene>
    <name evidence="2" type="ORF">OE647_05035</name>
</gene>
<sequence>MTTPSFRTATLAEVATLLDWAAAEGWNPGRDDAAAFHAADPGGFFVACLDARPVAGISVVNHGERHAFLGLYLCLEAFRGRGIGLALWHHALAHAGERTVGLDGVAAQEGNYARSGFVRTGASLRLAGRVTPGTRASIRAMDATDLDAVAARDAHANGFARRAFITAWTAPTGSRRTVVLSRAGAPAGFATVRLCRDGAKIGPVVAPDAAAALDLIGHAATVFATPEVFVDLPEANRRLFDALTARGFEETFRTARMYRGAAPSTGPALQAIATMELG</sequence>
<dbReference type="Gene3D" id="3.40.630.90">
    <property type="match status" value="1"/>
</dbReference>
<reference evidence="2 3" key="1">
    <citation type="submission" date="2022-10" db="EMBL/GenBank/DDBJ databases">
        <title>Defluviimonas sp. nov., isolated from ocean surface water.</title>
        <authorList>
            <person name="He W."/>
            <person name="Wang L."/>
            <person name="Zhang D.-F."/>
        </authorList>
    </citation>
    <scope>NUCLEOTIDE SEQUENCE [LARGE SCALE GENOMIC DNA]</scope>
    <source>
        <strain evidence="2 3">WL0075</strain>
    </source>
</reference>
<dbReference type="RefSeq" id="WP_263720576.1">
    <property type="nucleotide sequence ID" value="NZ_JAOWLA010000003.1"/>
</dbReference>
<dbReference type="Pfam" id="PF00583">
    <property type="entry name" value="Acetyltransf_1"/>
    <property type="match status" value="1"/>
</dbReference>
<dbReference type="EMBL" id="JAOWLA010000003">
    <property type="protein sequence ID" value="MCV2864105.1"/>
    <property type="molecule type" value="Genomic_DNA"/>
</dbReference>
<dbReference type="CDD" id="cd04301">
    <property type="entry name" value="NAT_SF"/>
    <property type="match status" value="1"/>
</dbReference>
<keyword evidence="2" id="KW-0808">Transferase</keyword>
<evidence type="ECO:0000313" key="3">
    <source>
        <dbReference type="Proteomes" id="UP001652503"/>
    </source>
</evidence>
<keyword evidence="3" id="KW-1185">Reference proteome</keyword>
<dbReference type="Pfam" id="PF18014">
    <property type="entry name" value="Acetyltransf_18"/>
    <property type="match status" value="1"/>
</dbReference>
<dbReference type="PANTHER" id="PTHR47237">
    <property type="entry name" value="SLL0310 PROTEIN"/>
    <property type="match status" value="1"/>
</dbReference>
<keyword evidence="2" id="KW-0012">Acyltransferase</keyword>
<dbReference type="InterPro" id="IPR052729">
    <property type="entry name" value="Acyl/Acetyltrans_Enzymes"/>
</dbReference>
<proteinExistence type="predicted"/>
<dbReference type="SUPFAM" id="SSF55729">
    <property type="entry name" value="Acyl-CoA N-acyltransferases (Nat)"/>
    <property type="match status" value="1"/>
</dbReference>
<dbReference type="InterPro" id="IPR016181">
    <property type="entry name" value="Acyl_CoA_acyltransferase"/>
</dbReference>
<name>A0ABT2YYZ1_9RHOB</name>
<organism evidence="2 3">
    <name type="scientific">Albidovulum sediminicola</name>
    <dbReference type="NCBI Taxonomy" id="2984331"/>
    <lineage>
        <taxon>Bacteria</taxon>
        <taxon>Pseudomonadati</taxon>
        <taxon>Pseudomonadota</taxon>
        <taxon>Alphaproteobacteria</taxon>
        <taxon>Rhodobacterales</taxon>
        <taxon>Paracoccaceae</taxon>
        <taxon>Albidovulum</taxon>
    </lineage>
</organism>
<dbReference type="PROSITE" id="PS51186">
    <property type="entry name" value="GNAT"/>
    <property type="match status" value="1"/>
</dbReference>
<dbReference type="Gene3D" id="3.40.630.30">
    <property type="match status" value="1"/>
</dbReference>
<dbReference type="GO" id="GO:0016746">
    <property type="term" value="F:acyltransferase activity"/>
    <property type="evidence" value="ECO:0007669"/>
    <property type="project" value="UniProtKB-KW"/>
</dbReference>
<dbReference type="InterPro" id="IPR041496">
    <property type="entry name" value="YitH/HolE_GNAT"/>
</dbReference>
<evidence type="ECO:0000259" key="1">
    <source>
        <dbReference type="PROSITE" id="PS51186"/>
    </source>
</evidence>
<dbReference type="EC" id="2.3.1.-" evidence="2"/>
<dbReference type="PANTHER" id="PTHR47237:SF1">
    <property type="entry name" value="SLL0310 PROTEIN"/>
    <property type="match status" value="1"/>
</dbReference>
<dbReference type="Proteomes" id="UP001652503">
    <property type="component" value="Unassembled WGS sequence"/>
</dbReference>
<feature type="domain" description="N-acetyltransferase" evidence="1">
    <location>
        <begin position="4"/>
        <end position="141"/>
    </location>
</feature>
<accession>A0ABT2YYZ1</accession>
<evidence type="ECO:0000313" key="2">
    <source>
        <dbReference type="EMBL" id="MCV2864105.1"/>
    </source>
</evidence>
<comment type="caution">
    <text evidence="2">The sequence shown here is derived from an EMBL/GenBank/DDBJ whole genome shotgun (WGS) entry which is preliminary data.</text>
</comment>
<protein>
    <submittedName>
        <fullName evidence="2">GNAT family N-acetyltransferase</fullName>
        <ecNumber evidence="2">2.3.1.-</ecNumber>
    </submittedName>
</protein>